<name>A0A1I4J2X6_9FIRM</name>
<dbReference type="Proteomes" id="UP000199520">
    <property type="component" value="Unassembled WGS sequence"/>
</dbReference>
<dbReference type="STRING" id="1123291.SAMN04490355_1010111"/>
<evidence type="ECO:0000313" key="2">
    <source>
        <dbReference type="Proteomes" id="UP000199520"/>
    </source>
</evidence>
<reference evidence="2" key="1">
    <citation type="submission" date="2016-10" db="EMBL/GenBank/DDBJ databases">
        <authorList>
            <person name="Varghese N."/>
            <person name="Submissions S."/>
        </authorList>
    </citation>
    <scope>NUCLEOTIDE SEQUENCE [LARGE SCALE GENOMIC DNA]</scope>
    <source>
        <strain evidence="2">DSM 13327</strain>
    </source>
</reference>
<organism evidence="1 2">
    <name type="scientific">Pelosinus propionicus DSM 13327</name>
    <dbReference type="NCBI Taxonomy" id="1123291"/>
    <lineage>
        <taxon>Bacteria</taxon>
        <taxon>Bacillati</taxon>
        <taxon>Bacillota</taxon>
        <taxon>Negativicutes</taxon>
        <taxon>Selenomonadales</taxon>
        <taxon>Sporomusaceae</taxon>
        <taxon>Pelosinus</taxon>
    </lineage>
</organism>
<sequence length="33" mass="3759">MLDKLQVIGFSLSKKDKGGKREYVRQTKKGICC</sequence>
<protein>
    <submittedName>
        <fullName evidence="1">Uncharacterized protein</fullName>
    </submittedName>
</protein>
<evidence type="ECO:0000313" key="1">
    <source>
        <dbReference type="EMBL" id="SFL60553.1"/>
    </source>
</evidence>
<accession>A0A1I4J2X6</accession>
<dbReference type="EMBL" id="FOTS01000010">
    <property type="protein sequence ID" value="SFL60553.1"/>
    <property type="molecule type" value="Genomic_DNA"/>
</dbReference>
<dbReference type="AlphaFoldDB" id="A0A1I4J2X6"/>
<gene>
    <name evidence="1" type="ORF">SAMN04490355_1010111</name>
</gene>
<keyword evidence="2" id="KW-1185">Reference proteome</keyword>
<proteinExistence type="predicted"/>